<dbReference type="Proteomes" id="UP000292402">
    <property type="component" value="Unassembled WGS sequence"/>
</dbReference>
<feature type="region of interest" description="Disordered" evidence="1">
    <location>
        <begin position="334"/>
        <end position="366"/>
    </location>
</feature>
<comment type="caution">
    <text evidence="2">The sequence shown here is derived from an EMBL/GenBank/DDBJ whole genome shotgun (WGS) entry which is preliminary data.</text>
</comment>
<evidence type="ECO:0008006" key="4">
    <source>
        <dbReference type="Google" id="ProtNLM"/>
    </source>
</evidence>
<protein>
    <recommendedName>
        <fullName evidence="4">Myb-like domain-containing protein</fullName>
    </recommendedName>
</protein>
<evidence type="ECO:0000256" key="1">
    <source>
        <dbReference type="SAM" id="MobiDB-lite"/>
    </source>
</evidence>
<feature type="region of interest" description="Disordered" evidence="1">
    <location>
        <begin position="285"/>
        <end position="312"/>
    </location>
</feature>
<evidence type="ECO:0000313" key="3">
    <source>
        <dbReference type="Proteomes" id="UP000292402"/>
    </source>
</evidence>
<organism evidence="2 3">
    <name type="scientific">Alternaria tenuissima</name>
    <dbReference type="NCBI Taxonomy" id="119927"/>
    <lineage>
        <taxon>Eukaryota</taxon>
        <taxon>Fungi</taxon>
        <taxon>Dikarya</taxon>
        <taxon>Ascomycota</taxon>
        <taxon>Pezizomycotina</taxon>
        <taxon>Dothideomycetes</taxon>
        <taxon>Pleosporomycetidae</taxon>
        <taxon>Pleosporales</taxon>
        <taxon>Pleosporineae</taxon>
        <taxon>Pleosporaceae</taxon>
        <taxon>Alternaria</taxon>
        <taxon>Alternaria sect. Alternaria</taxon>
        <taxon>Alternaria alternata complex</taxon>
    </lineage>
</organism>
<reference evidence="3" key="1">
    <citation type="journal article" date="2019" name="bioRxiv">
        <title>Genomics, evolutionary history and diagnostics of the Alternaria alternata species group including apple and Asian pear pathotypes.</title>
        <authorList>
            <person name="Armitage A.D."/>
            <person name="Cockerton H.M."/>
            <person name="Sreenivasaprasad S."/>
            <person name="Woodhall J.W."/>
            <person name="Lane C.R."/>
            <person name="Harrison R.J."/>
            <person name="Clarkson J.P."/>
        </authorList>
    </citation>
    <scope>NUCLEOTIDE SEQUENCE [LARGE SCALE GENOMIC DNA]</scope>
    <source>
        <strain evidence="3">FERA 1082</strain>
    </source>
</reference>
<sequence>MSLAQQVHQDYKFDEQYIYRQSLAQLQPCLPYAPEASPTNHTFDFHNRTGMMAQSMAVSELFAGDVPRLTTVEESPYMQTQPWGIQQVEQDDAKPMITSSPSIHTYSSGQNWSGAYDTSFDWPHALQQATTFIVPNSESHFQQNHALLYNATFATPNAIGKGYGDERRACVPAELNGSPHGLIDRSVLGASMSPSPKSYVSDEFGNTYSPVSMLDQSSPTENWNGYPVSANNAVLSAPCRPFLAQKTDSDVGLSGIPRTSASTVMTPVVPSNGSSRQDLVLSAPLDDDQQSGSEYSHSQNSSAGHSPWYGAKQSYDTSNAPYRSRNFAIYSHPSSDTSLLPTSGPRPTQHCLTPWNGSRPSAHTQDRIQDKFQVPRSAGAQAQREHNDQVLIEGKRRGETYKEIKLKMVGEKPAESTLRGRYRSLTKARKDRVRKPVWTKVDLELLDDAVQQEFDRIESSLQNPCSLSFDQKIQKVAWKKVAEFIADSGGSYHFGNATCKRRWLERHPDQK</sequence>
<feature type="compositionally biased region" description="Polar residues" evidence="1">
    <location>
        <begin position="290"/>
        <end position="304"/>
    </location>
</feature>
<gene>
    <name evidence="2" type="ORF">AA0114_g5018</name>
</gene>
<dbReference type="EMBL" id="PDXA01000014">
    <property type="protein sequence ID" value="RYN52141.1"/>
    <property type="molecule type" value="Genomic_DNA"/>
</dbReference>
<evidence type="ECO:0000313" key="2">
    <source>
        <dbReference type="EMBL" id="RYN52141.1"/>
    </source>
</evidence>
<dbReference type="AlphaFoldDB" id="A0A4Q4MIM0"/>
<accession>A0A4Q4MIM0</accession>
<proteinExistence type="predicted"/>
<name>A0A4Q4MIM0_9PLEO</name>